<dbReference type="AlphaFoldDB" id="A0A9N9VXS4"/>
<dbReference type="OrthoDB" id="5397827at2759"/>
<dbReference type="Proteomes" id="UP000775872">
    <property type="component" value="Unassembled WGS sequence"/>
</dbReference>
<sequence length="246" mass="28286">MASGAVIPRFLLPLQGPLWRGIRIPVTQNVLVRFASSKSLNNGSGKPIVLEKPLKFNPPSHGSRLRKNTLPKHYGHVLSAEEIAVQNRKSYPGMMAPEGTWAHWFWHSRILHFFISMGTLLSLGIFTFFLNYASNSPFKELLPPASSFWSHPIEFFLGWKNVIVMHERDKGIRAFEHRMEHQNDLAKRRYYMKMHGIETKDPITMMFGKSEKEKTDEEIEAEALGTAVPQAEDAKPPERRKFWGIF</sequence>
<accession>A0A9N9VXS4</accession>
<feature type="transmembrane region" description="Helical" evidence="1">
    <location>
        <begin position="110"/>
        <end position="133"/>
    </location>
</feature>
<keyword evidence="3" id="KW-1185">Reference proteome</keyword>
<protein>
    <submittedName>
        <fullName evidence="2">Uncharacterized protein</fullName>
    </submittedName>
</protein>
<evidence type="ECO:0000313" key="3">
    <source>
        <dbReference type="Proteomes" id="UP000775872"/>
    </source>
</evidence>
<dbReference type="EMBL" id="CABFOC020000002">
    <property type="protein sequence ID" value="CAH0041538.1"/>
    <property type="molecule type" value="Genomic_DNA"/>
</dbReference>
<keyword evidence="1" id="KW-0472">Membrane</keyword>
<proteinExistence type="predicted"/>
<evidence type="ECO:0000313" key="2">
    <source>
        <dbReference type="EMBL" id="CAH0041538.1"/>
    </source>
</evidence>
<organism evidence="2 3">
    <name type="scientific">Clonostachys solani</name>
    <dbReference type="NCBI Taxonomy" id="160281"/>
    <lineage>
        <taxon>Eukaryota</taxon>
        <taxon>Fungi</taxon>
        <taxon>Dikarya</taxon>
        <taxon>Ascomycota</taxon>
        <taxon>Pezizomycotina</taxon>
        <taxon>Sordariomycetes</taxon>
        <taxon>Hypocreomycetidae</taxon>
        <taxon>Hypocreales</taxon>
        <taxon>Bionectriaceae</taxon>
        <taxon>Clonostachys</taxon>
    </lineage>
</organism>
<keyword evidence="1" id="KW-0812">Transmembrane</keyword>
<comment type="caution">
    <text evidence="2">The sequence shown here is derived from an EMBL/GenBank/DDBJ whole genome shotgun (WGS) entry which is preliminary data.</text>
</comment>
<name>A0A9N9VXS4_9HYPO</name>
<gene>
    <name evidence="2" type="ORF">CSOL1703_00004308</name>
</gene>
<keyword evidence="1" id="KW-1133">Transmembrane helix</keyword>
<reference evidence="2" key="1">
    <citation type="submission" date="2021-10" db="EMBL/GenBank/DDBJ databases">
        <authorList>
            <person name="Piombo E."/>
        </authorList>
    </citation>
    <scope>NUCLEOTIDE SEQUENCE</scope>
</reference>
<evidence type="ECO:0000256" key="1">
    <source>
        <dbReference type="SAM" id="Phobius"/>
    </source>
</evidence>